<dbReference type="InterPro" id="IPR034964">
    <property type="entry name" value="LS"/>
</dbReference>
<comment type="caution">
    <text evidence="8">The sequence shown here is derived from an EMBL/GenBank/DDBJ whole genome shotgun (WGS) entry which is preliminary data.</text>
</comment>
<evidence type="ECO:0000256" key="3">
    <source>
        <dbReference type="ARBA" id="ARBA00012664"/>
    </source>
</evidence>
<dbReference type="SUPFAM" id="SSF52121">
    <property type="entry name" value="Lumazine synthase"/>
    <property type="match status" value="1"/>
</dbReference>
<keyword evidence="4" id="KW-0686">Riboflavin biosynthesis</keyword>
<dbReference type="PANTHER" id="PTHR21058">
    <property type="entry name" value="6,7-DIMETHYL-8-RIBITYLLUMAZINE SYNTHASE DMRL SYNTHASE LUMAZINE SYNTHASE"/>
    <property type="match status" value="1"/>
</dbReference>
<comment type="pathway">
    <text evidence="1">Cofactor biosynthesis; riboflavin biosynthesis; riboflavin from 2-hydroxy-3-oxobutyl phosphate and 5-amino-6-(D-ribitylamino)uracil: step 1/2.</text>
</comment>
<organism evidence="8 9">
    <name type="scientific">Dictyobacter vulcani</name>
    <dbReference type="NCBI Taxonomy" id="2607529"/>
    <lineage>
        <taxon>Bacteria</taxon>
        <taxon>Bacillati</taxon>
        <taxon>Chloroflexota</taxon>
        <taxon>Ktedonobacteria</taxon>
        <taxon>Ktedonobacterales</taxon>
        <taxon>Dictyobacteraceae</taxon>
        <taxon>Dictyobacter</taxon>
    </lineage>
</organism>
<evidence type="ECO:0000256" key="7">
    <source>
        <dbReference type="SAM" id="MobiDB-lite"/>
    </source>
</evidence>
<dbReference type="Pfam" id="PF00885">
    <property type="entry name" value="DMRL_synthase"/>
    <property type="match status" value="1"/>
</dbReference>
<evidence type="ECO:0000256" key="5">
    <source>
        <dbReference type="ARBA" id="ARBA00022679"/>
    </source>
</evidence>
<evidence type="ECO:0000256" key="1">
    <source>
        <dbReference type="ARBA" id="ARBA00004917"/>
    </source>
</evidence>
<dbReference type="EMBL" id="BKZW01000004">
    <property type="protein sequence ID" value="GER91762.1"/>
    <property type="molecule type" value="Genomic_DNA"/>
</dbReference>
<evidence type="ECO:0000313" key="9">
    <source>
        <dbReference type="Proteomes" id="UP000326912"/>
    </source>
</evidence>
<dbReference type="EC" id="2.5.1.78" evidence="3"/>
<dbReference type="GO" id="GO:0000906">
    <property type="term" value="F:6,7-dimethyl-8-ribityllumazine synthase activity"/>
    <property type="evidence" value="ECO:0007669"/>
    <property type="project" value="UniProtKB-EC"/>
</dbReference>
<dbReference type="AlphaFoldDB" id="A0A5J4KXA2"/>
<dbReference type="Proteomes" id="UP000326912">
    <property type="component" value="Unassembled WGS sequence"/>
</dbReference>
<dbReference type="UniPathway" id="UPA00275">
    <property type="reaction ID" value="UER00404"/>
</dbReference>
<protein>
    <recommendedName>
        <fullName evidence="3">6,7-dimethyl-8-ribityllumazine synthase</fullName>
        <ecNumber evidence="3">2.5.1.78</ecNumber>
    </recommendedName>
</protein>
<evidence type="ECO:0000313" key="8">
    <source>
        <dbReference type="EMBL" id="GER91762.1"/>
    </source>
</evidence>
<accession>A0A5J4KXA2</accession>
<dbReference type="Gene3D" id="3.40.50.960">
    <property type="entry name" value="Lumazine/riboflavin synthase"/>
    <property type="match status" value="1"/>
</dbReference>
<feature type="region of interest" description="Disordered" evidence="7">
    <location>
        <begin position="115"/>
        <end position="145"/>
    </location>
</feature>
<sequence>MQASFLGTPAPTELNGSGLKVGIVAARYNWPVTGALLALAYEELVRLHVAPEQIEVVHAPGAYELATVAQAMLSTPQRYDALICIGCVMKGATRHDILVGDAAAQGVQRVASTAGSRLSLASSAPRPPSRPRNASHAAPSSPRPP</sequence>
<name>A0A5J4KXA2_9CHLR</name>
<evidence type="ECO:0000256" key="6">
    <source>
        <dbReference type="ARBA" id="ARBA00048785"/>
    </source>
</evidence>
<dbReference type="GO" id="GO:0009231">
    <property type="term" value="P:riboflavin biosynthetic process"/>
    <property type="evidence" value="ECO:0007669"/>
    <property type="project" value="UniProtKB-UniPathway"/>
</dbReference>
<comment type="catalytic activity">
    <reaction evidence="6">
        <text>(2S)-2-hydroxy-3-oxobutyl phosphate + 5-amino-6-(D-ribitylamino)uracil = 6,7-dimethyl-8-(1-D-ribityl)lumazine + phosphate + 2 H2O + H(+)</text>
        <dbReference type="Rhea" id="RHEA:26152"/>
        <dbReference type="ChEBI" id="CHEBI:15377"/>
        <dbReference type="ChEBI" id="CHEBI:15378"/>
        <dbReference type="ChEBI" id="CHEBI:15934"/>
        <dbReference type="ChEBI" id="CHEBI:43474"/>
        <dbReference type="ChEBI" id="CHEBI:58201"/>
        <dbReference type="ChEBI" id="CHEBI:58830"/>
        <dbReference type="EC" id="2.5.1.78"/>
    </reaction>
</comment>
<comment type="similarity">
    <text evidence="2">Belongs to the DMRL synthase family.</text>
</comment>
<keyword evidence="5" id="KW-0808">Transferase</keyword>
<dbReference type="GO" id="GO:0009349">
    <property type="term" value="C:riboflavin synthase complex"/>
    <property type="evidence" value="ECO:0007669"/>
    <property type="project" value="InterPro"/>
</dbReference>
<dbReference type="PANTHER" id="PTHR21058:SF0">
    <property type="entry name" value="6,7-DIMETHYL-8-RIBITYLLUMAZINE SYNTHASE"/>
    <property type="match status" value="1"/>
</dbReference>
<evidence type="ECO:0000256" key="2">
    <source>
        <dbReference type="ARBA" id="ARBA00007424"/>
    </source>
</evidence>
<reference evidence="8 9" key="1">
    <citation type="submission" date="2019-10" db="EMBL/GenBank/DDBJ databases">
        <title>Dictyobacter vulcani sp. nov., within the class Ktedonobacteria, isolated from soil of volcanic Mt. Zao.</title>
        <authorList>
            <person name="Zheng Y."/>
            <person name="Wang C.M."/>
            <person name="Sakai Y."/>
            <person name="Abe K."/>
            <person name="Yokota A."/>
            <person name="Yabe S."/>
        </authorList>
    </citation>
    <scope>NUCLEOTIDE SEQUENCE [LARGE SCALE GENOMIC DNA]</scope>
    <source>
        <strain evidence="8 9">W12</strain>
    </source>
</reference>
<dbReference type="InterPro" id="IPR036467">
    <property type="entry name" value="LS/RS_sf"/>
</dbReference>
<proteinExistence type="inferred from homology"/>
<evidence type="ECO:0000256" key="4">
    <source>
        <dbReference type="ARBA" id="ARBA00022619"/>
    </source>
</evidence>
<dbReference type="InterPro" id="IPR002180">
    <property type="entry name" value="LS/RS"/>
</dbReference>
<keyword evidence="9" id="KW-1185">Reference proteome</keyword>
<gene>
    <name evidence="8" type="ORF">KDW_59240</name>
</gene>
<feature type="compositionally biased region" description="Low complexity" evidence="7">
    <location>
        <begin position="131"/>
        <end position="145"/>
    </location>
</feature>